<accession>A6IRP4</accession>
<reference evidence="3" key="1">
    <citation type="submission" date="2005-09" db="EMBL/GenBank/DDBJ databases">
        <authorList>
            <person name="Mural R.J."/>
            <person name="Li P.W."/>
            <person name="Adams M.D."/>
            <person name="Amanatides P.G."/>
            <person name="Baden-Tillson H."/>
            <person name="Barnstead M."/>
            <person name="Chin S.H."/>
            <person name="Dew I."/>
            <person name="Evans C.A."/>
            <person name="Ferriera S."/>
            <person name="Flanigan M."/>
            <person name="Fosler C."/>
            <person name="Glodek A."/>
            <person name="Gu Z."/>
            <person name="Holt R.A."/>
            <person name="Jennings D."/>
            <person name="Kraft C.L."/>
            <person name="Lu F."/>
            <person name="Nguyen T."/>
            <person name="Nusskern D.R."/>
            <person name="Pfannkoch C.M."/>
            <person name="Sitter C."/>
            <person name="Sutton G.G."/>
            <person name="Venter J.C."/>
            <person name="Wang Z."/>
            <person name="Woodage T."/>
            <person name="Zheng X.H."/>
            <person name="Zhong F."/>
        </authorList>
    </citation>
    <scope>NUCLEOTIDE SEQUENCE [LARGE SCALE GENOMIC DNA]</scope>
    <source>
        <strain>BN</strain>
        <strain evidence="3">Sprague-Dawley</strain>
    </source>
</reference>
<proteinExistence type="predicted"/>
<gene>
    <name evidence="2" type="ORF">rCG_52668</name>
</gene>
<dbReference type="Proteomes" id="UP000234681">
    <property type="component" value="Chromosome 11"/>
</dbReference>
<name>A6IRP4_RAT</name>
<keyword evidence="1" id="KW-0812">Transmembrane</keyword>
<evidence type="ECO:0000313" key="3">
    <source>
        <dbReference type="Proteomes" id="UP000234681"/>
    </source>
</evidence>
<keyword evidence="1" id="KW-1133">Transmembrane helix</keyword>
<dbReference type="AlphaFoldDB" id="A6IRP4"/>
<protein>
    <submittedName>
        <fullName evidence="2">RCG52668</fullName>
    </submittedName>
</protein>
<evidence type="ECO:0000313" key="2">
    <source>
        <dbReference type="EMBL" id="EDM11397.1"/>
    </source>
</evidence>
<organism evidence="2 3">
    <name type="scientific">Rattus norvegicus</name>
    <name type="common">Rat</name>
    <dbReference type="NCBI Taxonomy" id="10116"/>
    <lineage>
        <taxon>Eukaryota</taxon>
        <taxon>Metazoa</taxon>
        <taxon>Chordata</taxon>
        <taxon>Craniata</taxon>
        <taxon>Vertebrata</taxon>
        <taxon>Euteleostomi</taxon>
        <taxon>Mammalia</taxon>
        <taxon>Eutheria</taxon>
        <taxon>Euarchontoglires</taxon>
        <taxon>Glires</taxon>
        <taxon>Rodentia</taxon>
        <taxon>Myomorpha</taxon>
        <taxon>Muroidea</taxon>
        <taxon>Muridae</taxon>
        <taxon>Murinae</taxon>
        <taxon>Rattus</taxon>
    </lineage>
</organism>
<feature type="transmembrane region" description="Helical" evidence="1">
    <location>
        <begin position="20"/>
        <end position="40"/>
    </location>
</feature>
<keyword evidence="1" id="KW-0472">Membrane</keyword>
<sequence>MLTQVTFSGLKVSLRSLWWQVWNLGQLLLLCVLCLLRCLLWRPWWLI</sequence>
<evidence type="ECO:0000256" key="1">
    <source>
        <dbReference type="SAM" id="Phobius"/>
    </source>
</evidence>
<dbReference type="EMBL" id="CH473967">
    <property type="protein sequence ID" value="EDM11397.1"/>
    <property type="molecule type" value="Genomic_DNA"/>
</dbReference>